<feature type="transmembrane region" description="Helical" evidence="1">
    <location>
        <begin position="50"/>
        <end position="66"/>
    </location>
</feature>
<keyword evidence="3" id="KW-1185">Reference proteome</keyword>
<dbReference type="Proteomes" id="UP000565262">
    <property type="component" value="Unassembled WGS sequence"/>
</dbReference>
<reference evidence="2 3" key="1">
    <citation type="submission" date="2020-08" db="EMBL/GenBank/DDBJ databases">
        <title>Oceanospirillum sp. nov. isolated from marine sediment.</title>
        <authorList>
            <person name="Ji X."/>
        </authorList>
    </citation>
    <scope>NUCLEOTIDE SEQUENCE [LARGE SCALE GENOMIC DNA]</scope>
    <source>
        <strain evidence="2 3">D5</strain>
    </source>
</reference>
<evidence type="ECO:0000256" key="1">
    <source>
        <dbReference type="SAM" id="Phobius"/>
    </source>
</evidence>
<dbReference type="EMBL" id="JACJFM010000028">
    <property type="protein sequence ID" value="MBB1488437.1"/>
    <property type="molecule type" value="Genomic_DNA"/>
</dbReference>
<comment type="caution">
    <text evidence="2">The sequence shown here is derived from an EMBL/GenBank/DDBJ whole genome shotgun (WGS) entry which is preliminary data.</text>
</comment>
<dbReference type="AlphaFoldDB" id="A0A839IVK6"/>
<sequence length="107" mass="12355">MIIKRLKGLYLKEVSPKEKFYFADGYPVVKFSYSLRYSGVQTAVMVDCPYTWFFILLNLAVVRCLIKCHRVYQSRCIIFLLPDLTGLVVVACCSERSEPRFLSGQTL</sequence>
<keyword evidence="1" id="KW-0812">Transmembrane</keyword>
<accession>A0A839IVK6</accession>
<organism evidence="2 3">
    <name type="scientific">Oceanospirillum sediminis</name>
    <dbReference type="NCBI Taxonomy" id="2760088"/>
    <lineage>
        <taxon>Bacteria</taxon>
        <taxon>Pseudomonadati</taxon>
        <taxon>Pseudomonadota</taxon>
        <taxon>Gammaproteobacteria</taxon>
        <taxon>Oceanospirillales</taxon>
        <taxon>Oceanospirillaceae</taxon>
        <taxon>Oceanospirillum</taxon>
    </lineage>
</organism>
<protein>
    <submittedName>
        <fullName evidence="2">Uncharacterized protein</fullName>
    </submittedName>
</protein>
<gene>
    <name evidence="2" type="ORF">H4O21_17670</name>
</gene>
<keyword evidence="1" id="KW-0472">Membrane</keyword>
<evidence type="ECO:0000313" key="3">
    <source>
        <dbReference type="Proteomes" id="UP000565262"/>
    </source>
</evidence>
<name>A0A839IVK6_9GAMM</name>
<evidence type="ECO:0000313" key="2">
    <source>
        <dbReference type="EMBL" id="MBB1488437.1"/>
    </source>
</evidence>
<keyword evidence="1" id="KW-1133">Transmembrane helix</keyword>
<dbReference type="RefSeq" id="WP_182810208.1">
    <property type="nucleotide sequence ID" value="NZ_JACJFM010000028.1"/>
</dbReference>
<proteinExistence type="predicted"/>